<dbReference type="HAMAP" id="MF_01965">
    <property type="entry name" value="NADHX_dehydratase"/>
    <property type="match status" value="1"/>
</dbReference>
<evidence type="ECO:0000256" key="11">
    <source>
        <dbReference type="ARBA" id="ARBA00023235"/>
    </source>
</evidence>
<dbReference type="PROSITE" id="PS01050">
    <property type="entry name" value="YJEF_C_2"/>
    <property type="match status" value="1"/>
</dbReference>
<proteinExistence type="inferred from homology"/>
<dbReference type="STRING" id="45851.BHV86_07545"/>
<comment type="function">
    <text evidence="17">Catalyzes the dehydration of the S-form of NAD(P)HX at the expense of ADP, which is converted to AMP. Together with NAD(P)HX epimerase, which catalyzes the epimerization of the S- and R-forms, the enzyme allows the repair of both epimers of NAD(P)HX, a damaged form of NAD(P)H that is a result of enzymatic or heat-dependent hydration.</text>
</comment>
<evidence type="ECO:0000256" key="14">
    <source>
        <dbReference type="ARBA" id="ARBA00025153"/>
    </source>
</evidence>
<comment type="cofactor">
    <cofactor evidence="17">
        <name>Mg(2+)</name>
        <dbReference type="ChEBI" id="CHEBI:18420"/>
    </cofactor>
</comment>
<dbReference type="InterPro" id="IPR000631">
    <property type="entry name" value="CARKD"/>
</dbReference>
<comment type="cofactor">
    <cofactor evidence="18 19">
        <name>K(+)</name>
        <dbReference type="ChEBI" id="CHEBI:29103"/>
    </cofactor>
    <text evidence="18 19">Binds 1 potassium ion per subunit.</text>
</comment>
<dbReference type="Gene3D" id="3.40.50.10260">
    <property type="entry name" value="YjeF N-terminal domain"/>
    <property type="match status" value="1"/>
</dbReference>
<dbReference type="SUPFAM" id="SSF64153">
    <property type="entry name" value="YjeF N-terminal domain-like"/>
    <property type="match status" value="1"/>
</dbReference>
<comment type="similarity">
    <text evidence="4 19">In the C-terminal section; belongs to the NnrD/CARKD family.</text>
</comment>
<evidence type="ECO:0000256" key="8">
    <source>
        <dbReference type="ARBA" id="ARBA00022857"/>
    </source>
</evidence>
<comment type="catalytic activity">
    <reaction evidence="15 17 19">
        <text>(6S)-NADHX + ADP = AMP + phosphate + NADH + H(+)</text>
        <dbReference type="Rhea" id="RHEA:32223"/>
        <dbReference type="ChEBI" id="CHEBI:15378"/>
        <dbReference type="ChEBI" id="CHEBI:43474"/>
        <dbReference type="ChEBI" id="CHEBI:57945"/>
        <dbReference type="ChEBI" id="CHEBI:64074"/>
        <dbReference type="ChEBI" id="CHEBI:456215"/>
        <dbReference type="ChEBI" id="CHEBI:456216"/>
        <dbReference type="EC" id="4.2.1.136"/>
    </reaction>
</comment>
<dbReference type="GO" id="GO:0052855">
    <property type="term" value="F:ADP-dependent NAD(P)H-hydrate dehydratase activity"/>
    <property type="evidence" value="ECO:0007669"/>
    <property type="project" value="UniProtKB-UniRule"/>
</dbReference>
<dbReference type="Proteomes" id="UP000006238">
    <property type="component" value="Unassembled WGS sequence"/>
</dbReference>
<dbReference type="GO" id="GO:0052856">
    <property type="term" value="F:NAD(P)HX epimerase activity"/>
    <property type="evidence" value="ECO:0007669"/>
    <property type="project" value="UniProtKB-UniRule"/>
</dbReference>
<dbReference type="RefSeq" id="WP_005601121.1">
    <property type="nucleotide sequence ID" value="NZ_GG663519.1"/>
</dbReference>
<dbReference type="GO" id="GO:0110051">
    <property type="term" value="P:metabolite repair"/>
    <property type="evidence" value="ECO:0007669"/>
    <property type="project" value="TreeGrafter"/>
</dbReference>
<dbReference type="AlphaFoldDB" id="D4RX08"/>
<evidence type="ECO:0000313" key="23">
    <source>
        <dbReference type="Proteomes" id="UP000006238"/>
    </source>
</evidence>
<comment type="catalytic activity">
    <reaction evidence="16 17 19">
        <text>(6S)-NADPHX + ADP = AMP + phosphate + NADPH + H(+)</text>
        <dbReference type="Rhea" id="RHEA:32235"/>
        <dbReference type="ChEBI" id="CHEBI:15378"/>
        <dbReference type="ChEBI" id="CHEBI:43474"/>
        <dbReference type="ChEBI" id="CHEBI:57783"/>
        <dbReference type="ChEBI" id="CHEBI:64076"/>
        <dbReference type="ChEBI" id="CHEBI:456215"/>
        <dbReference type="ChEBI" id="CHEBI:456216"/>
        <dbReference type="EC" id="4.2.1.136"/>
    </reaction>
</comment>
<evidence type="ECO:0000256" key="5">
    <source>
        <dbReference type="ARBA" id="ARBA00022723"/>
    </source>
</evidence>
<feature type="domain" description="YjeF N-terminal" evidence="21">
    <location>
        <begin position="10"/>
        <end position="213"/>
    </location>
</feature>
<accession>D4RX08</accession>
<organism evidence="22 23">
    <name type="scientific">Eshraghiella crossota DSM 2876</name>
    <dbReference type="NCBI Taxonomy" id="511680"/>
    <lineage>
        <taxon>Bacteria</taxon>
        <taxon>Bacillati</taxon>
        <taxon>Bacillota</taxon>
        <taxon>Clostridia</taxon>
        <taxon>Lachnospirales</taxon>
        <taxon>Lachnospiraceae</taxon>
        <taxon>Eshraghiella</taxon>
    </lineage>
</organism>
<dbReference type="PANTHER" id="PTHR12592:SF0">
    <property type="entry name" value="ATP-DEPENDENT (S)-NAD(P)H-HYDRATE DEHYDRATASE"/>
    <property type="match status" value="1"/>
</dbReference>
<dbReference type="HAMAP" id="MF_01966">
    <property type="entry name" value="NADHX_epimerase"/>
    <property type="match status" value="1"/>
</dbReference>
<evidence type="ECO:0000256" key="3">
    <source>
        <dbReference type="ARBA" id="ARBA00006001"/>
    </source>
</evidence>
<evidence type="ECO:0000256" key="16">
    <source>
        <dbReference type="ARBA" id="ARBA00049209"/>
    </source>
</evidence>
<comment type="similarity">
    <text evidence="18">Belongs to the NnrE/AIBP family.</text>
</comment>
<keyword evidence="23" id="KW-1185">Reference proteome</keyword>
<dbReference type="eggNOG" id="COG0063">
    <property type="taxonomic scope" value="Bacteria"/>
</dbReference>
<evidence type="ECO:0000256" key="15">
    <source>
        <dbReference type="ARBA" id="ARBA00048238"/>
    </source>
</evidence>
<evidence type="ECO:0000313" key="22">
    <source>
        <dbReference type="EMBL" id="EFF69448.1"/>
    </source>
</evidence>
<keyword evidence="12 17" id="KW-0456">Lyase</keyword>
<feature type="binding site" evidence="17">
    <location>
        <position position="439"/>
    </location>
    <ligand>
        <name>AMP</name>
        <dbReference type="ChEBI" id="CHEBI:456215"/>
    </ligand>
</feature>
<feature type="binding site" evidence="17">
    <location>
        <position position="320"/>
    </location>
    <ligand>
        <name>(6S)-NADPHX</name>
        <dbReference type="ChEBI" id="CHEBI:64076"/>
    </ligand>
</feature>
<keyword evidence="6 17" id="KW-0547">Nucleotide-binding</keyword>
<evidence type="ECO:0000256" key="10">
    <source>
        <dbReference type="ARBA" id="ARBA00023027"/>
    </source>
</evidence>
<evidence type="ECO:0000256" key="1">
    <source>
        <dbReference type="ARBA" id="ARBA00000013"/>
    </source>
</evidence>
<name>D4RX08_9FIRM</name>
<dbReference type="Pfam" id="PF01256">
    <property type="entry name" value="Carb_kinase"/>
    <property type="match status" value="1"/>
</dbReference>
<dbReference type="InterPro" id="IPR029056">
    <property type="entry name" value="Ribokinase-like"/>
</dbReference>
<evidence type="ECO:0000256" key="9">
    <source>
        <dbReference type="ARBA" id="ARBA00022958"/>
    </source>
</evidence>
<feature type="binding site" evidence="17">
    <location>
        <position position="440"/>
    </location>
    <ligand>
        <name>(6S)-NADPHX</name>
        <dbReference type="ChEBI" id="CHEBI:64076"/>
    </ligand>
</feature>
<gene>
    <name evidence="18" type="primary">nnrE</name>
    <name evidence="17" type="synonym">nnrD</name>
    <name evidence="22" type="ORF">BUTYVIB_00359</name>
</gene>
<feature type="domain" description="YjeF C-terminal" evidence="20">
    <location>
        <begin position="221"/>
        <end position="498"/>
    </location>
</feature>
<comment type="catalytic activity">
    <reaction evidence="2 18 19">
        <text>(6R)-NADPHX = (6S)-NADPHX</text>
        <dbReference type="Rhea" id="RHEA:32227"/>
        <dbReference type="ChEBI" id="CHEBI:64076"/>
        <dbReference type="ChEBI" id="CHEBI:64077"/>
        <dbReference type="EC" id="5.1.99.6"/>
    </reaction>
</comment>
<comment type="similarity">
    <text evidence="17">Belongs to the NnrD/CARKD family.</text>
</comment>
<dbReference type="CDD" id="cd01171">
    <property type="entry name" value="YXKO-related"/>
    <property type="match status" value="1"/>
</dbReference>
<comment type="catalytic activity">
    <reaction evidence="1 18 19">
        <text>(6R)-NADHX = (6S)-NADHX</text>
        <dbReference type="Rhea" id="RHEA:32215"/>
        <dbReference type="ChEBI" id="CHEBI:64074"/>
        <dbReference type="ChEBI" id="CHEBI:64075"/>
        <dbReference type="EC" id="5.1.99.6"/>
    </reaction>
</comment>
<comment type="caution">
    <text evidence="22">The sequence shown here is derived from an EMBL/GenBank/DDBJ whole genome shotgun (WGS) entry which is preliminary data.</text>
</comment>
<dbReference type="Gene3D" id="3.40.1190.20">
    <property type="match status" value="1"/>
</dbReference>
<evidence type="ECO:0000256" key="4">
    <source>
        <dbReference type="ARBA" id="ARBA00009524"/>
    </source>
</evidence>
<dbReference type="Pfam" id="PF03853">
    <property type="entry name" value="YjeF_N"/>
    <property type="match status" value="1"/>
</dbReference>
<dbReference type="GO" id="GO:0046872">
    <property type="term" value="F:metal ion binding"/>
    <property type="evidence" value="ECO:0007669"/>
    <property type="project" value="UniProtKB-UniRule"/>
</dbReference>
<dbReference type="InterPro" id="IPR017953">
    <property type="entry name" value="Carbohydrate_kinase_pred_CS"/>
</dbReference>
<keyword evidence="13" id="KW-0511">Multifunctional enzyme</keyword>
<feature type="binding site" evidence="18">
    <location>
        <position position="138"/>
    </location>
    <ligand>
        <name>(6S)-NADPHX</name>
        <dbReference type="ChEBI" id="CHEBI:64076"/>
    </ligand>
</feature>
<comment type="similarity">
    <text evidence="3 19">In the N-terminal section; belongs to the NnrE/AIBP family.</text>
</comment>
<feature type="binding site" evidence="17">
    <location>
        <begin position="408"/>
        <end position="412"/>
    </location>
    <ligand>
        <name>AMP</name>
        <dbReference type="ChEBI" id="CHEBI:456215"/>
    </ligand>
</feature>
<dbReference type="EMBL" id="ABWN01000018">
    <property type="protein sequence ID" value="EFF69448.1"/>
    <property type="molecule type" value="Genomic_DNA"/>
</dbReference>
<dbReference type="GO" id="GO:0046496">
    <property type="term" value="P:nicotinamide nucleotide metabolic process"/>
    <property type="evidence" value="ECO:0007669"/>
    <property type="project" value="UniProtKB-UniRule"/>
</dbReference>
<dbReference type="HOGENOM" id="CLU_024853_4_1_9"/>
<feature type="binding site" evidence="18">
    <location>
        <position position="62"/>
    </location>
    <ligand>
        <name>K(+)</name>
        <dbReference type="ChEBI" id="CHEBI:29103"/>
    </ligand>
</feature>
<comment type="subunit">
    <text evidence="17">Homotetramer.</text>
</comment>
<dbReference type="SUPFAM" id="SSF53613">
    <property type="entry name" value="Ribokinase-like"/>
    <property type="match status" value="1"/>
</dbReference>
<evidence type="ECO:0000256" key="19">
    <source>
        <dbReference type="PIRNR" id="PIRNR017184"/>
    </source>
</evidence>
<evidence type="ECO:0000256" key="18">
    <source>
        <dbReference type="HAMAP-Rule" id="MF_01966"/>
    </source>
</evidence>
<keyword evidence="9 18" id="KW-0630">Potassium</keyword>
<feature type="binding site" evidence="17">
    <location>
        <position position="256"/>
    </location>
    <ligand>
        <name>(6S)-NADPHX</name>
        <dbReference type="ChEBI" id="CHEBI:64076"/>
    </ligand>
</feature>
<dbReference type="PROSITE" id="PS51385">
    <property type="entry name" value="YJEF_N"/>
    <property type="match status" value="1"/>
</dbReference>
<dbReference type="NCBIfam" id="TIGR00197">
    <property type="entry name" value="yjeF_nterm"/>
    <property type="match status" value="1"/>
</dbReference>
<keyword evidence="5 18" id="KW-0479">Metal-binding</keyword>
<comment type="function">
    <text evidence="14 19">Bifunctional enzyme that catalyzes the epimerization of the S- and R-forms of NAD(P)HX and the dehydration of the S-form of NAD(P)HX at the expense of ADP, which is converted to AMP. This allows the repair of both epimers of NAD(P)HX, a damaged form of NAD(P)H that is a result of enzymatic or heat-dependent hydration.</text>
</comment>
<evidence type="ECO:0000259" key="20">
    <source>
        <dbReference type="PROSITE" id="PS51383"/>
    </source>
</evidence>
<dbReference type="eggNOG" id="COG0062">
    <property type="taxonomic scope" value="Bacteria"/>
</dbReference>
<feature type="binding site" evidence="18">
    <location>
        <begin position="61"/>
        <end position="65"/>
    </location>
    <ligand>
        <name>(6S)-NADPHX</name>
        <dbReference type="ChEBI" id="CHEBI:64076"/>
    </ligand>
</feature>
<keyword evidence="10 17" id="KW-0520">NAD</keyword>
<comment type="function">
    <text evidence="18">Catalyzes the epimerization of the S- and R-forms of NAD(P)HX, a damaged form of NAD(P)H that is a result of enzymatic or heat-dependent hydration. This is a prerequisite for the S-specific NAD(P)H-hydrate dehydratase to allow the repair of both epimers of NAD(P)HX.</text>
</comment>
<dbReference type="PROSITE" id="PS51383">
    <property type="entry name" value="YJEF_C_3"/>
    <property type="match status" value="1"/>
</dbReference>
<dbReference type="NCBIfam" id="TIGR00196">
    <property type="entry name" value="yjeF_cterm"/>
    <property type="match status" value="1"/>
</dbReference>
<evidence type="ECO:0000256" key="2">
    <source>
        <dbReference type="ARBA" id="ARBA00000909"/>
    </source>
</evidence>
<dbReference type="InterPro" id="IPR036652">
    <property type="entry name" value="YjeF_N_dom_sf"/>
</dbReference>
<feature type="binding site" evidence="17">
    <location>
        <position position="371"/>
    </location>
    <ligand>
        <name>(6S)-NADPHX</name>
        <dbReference type="ChEBI" id="CHEBI:64076"/>
    </ligand>
</feature>
<dbReference type="InterPro" id="IPR004443">
    <property type="entry name" value="YjeF_N_dom"/>
</dbReference>
<dbReference type="EC" id="5.1.99.6" evidence="19"/>
<evidence type="ECO:0000256" key="17">
    <source>
        <dbReference type="HAMAP-Rule" id="MF_01965"/>
    </source>
</evidence>
<sequence>MKYALTGRMSKEVDRFTIDKMGVPSLVLMERAAVSTAMKVAEIVALFRRNVRILAVCGKGNNGADAVAAARILSWQGVAVDIAVIDDDRKETEEFATQMTIAGNSGLNFVNVSAIPEYDIIIDGIFGTGLSRNVEGIYADVIDLINCSNNVVVSVDIPSGIDSETGAVLSKAVKADATVTFGYNKVGNMIYPGKELSGEVTVADIGFCPEAIKTLNPCMYFTEDDLRKIPDRKAYSNKGTYGKILVIAGSRDMSGAAYLSGASAYRTGAGLVEILTYESNTDIIKKLLPEAIVTGYNEDNYCCMLEKSLKKATCVILGPGLSKDITAHNITEEVLKRCEVPLIIDADALNIIAEDISLLKSYSHVAIITPHIGEFMRLTGLTKEELLKDSVAAAKCFAQEFNVILVMKNAVTVVAEPCENGRAYINSSGTGAMSKAGMGDVLTGVIAGMLSLRIEPFSAACMGVYLHGIAGEIAEEEQGSHSVMAGDVVNILGKAVNK</sequence>
<evidence type="ECO:0000256" key="13">
    <source>
        <dbReference type="ARBA" id="ARBA00023268"/>
    </source>
</evidence>
<dbReference type="GO" id="GO:0005524">
    <property type="term" value="F:ATP binding"/>
    <property type="evidence" value="ECO:0007669"/>
    <property type="project" value="UniProtKB-UniRule"/>
</dbReference>
<protein>
    <recommendedName>
        <fullName evidence="19">Bifunctional NAD(P)H-hydrate repair enzyme</fullName>
    </recommendedName>
    <alternativeName>
        <fullName evidence="19">Nicotinamide nucleotide repair protein</fullName>
    </alternativeName>
    <domain>
        <recommendedName>
            <fullName evidence="19">ADP-dependent (S)-NAD(P)H-hydrate dehydratase</fullName>
            <ecNumber evidence="19">4.2.1.136</ecNumber>
        </recommendedName>
        <alternativeName>
            <fullName evidence="19">ADP-dependent NAD(P)HX dehydratase</fullName>
        </alternativeName>
    </domain>
    <domain>
        <recommendedName>
            <fullName evidence="19">NAD(P)H-hydrate epimerase</fullName>
            <ecNumber evidence="19">5.1.99.6</ecNumber>
        </recommendedName>
    </domain>
</protein>
<dbReference type="PANTHER" id="PTHR12592">
    <property type="entry name" value="ATP-DEPENDENT (S)-NAD(P)H-HYDRATE DEHYDRATASE FAMILY MEMBER"/>
    <property type="match status" value="1"/>
</dbReference>
<reference evidence="22 23" key="1">
    <citation type="submission" date="2010-02" db="EMBL/GenBank/DDBJ databases">
        <authorList>
            <person name="Weinstock G."/>
            <person name="Sodergren E."/>
            <person name="Clifton S."/>
            <person name="Fulton L."/>
            <person name="Fulton B."/>
            <person name="Courtney L."/>
            <person name="Fronick C."/>
            <person name="Harrison M."/>
            <person name="Strong C."/>
            <person name="Farmer C."/>
            <person name="Delahaunty K."/>
            <person name="Markovic C."/>
            <person name="Hall O."/>
            <person name="Minx P."/>
            <person name="Tomlinson C."/>
            <person name="Mitreva M."/>
            <person name="Nelson J."/>
            <person name="Hou S."/>
            <person name="Wollam A."/>
            <person name="Pepin K.H."/>
            <person name="Johnson M."/>
            <person name="Bhonagiri V."/>
            <person name="Zhang X."/>
            <person name="Suruliraj S."/>
            <person name="Warren W."/>
            <person name="Chinwalla A."/>
            <person name="Mardis E.R."/>
            <person name="Wilson R.K."/>
        </authorList>
    </citation>
    <scope>NUCLEOTIDE SEQUENCE [LARGE SCALE GENOMIC DNA]</scope>
    <source>
        <strain evidence="22 23">DSM 2876</strain>
    </source>
</reference>
<evidence type="ECO:0000259" key="21">
    <source>
        <dbReference type="PROSITE" id="PS51385"/>
    </source>
</evidence>
<feature type="binding site" evidence="18">
    <location>
        <position position="159"/>
    </location>
    <ligand>
        <name>K(+)</name>
        <dbReference type="ChEBI" id="CHEBI:29103"/>
    </ligand>
</feature>
<evidence type="ECO:0000256" key="7">
    <source>
        <dbReference type="ARBA" id="ARBA00022840"/>
    </source>
</evidence>
<keyword evidence="11 18" id="KW-0413">Isomerase</keyword>
<dbReference type="GeneID" id="98918724"/>
<keyword evidence="8 17" id="KW-0521">NADP</keyword>
<evidence type="ECO:0000256" key="12">
    <source>
        <dbReference type="ARBA" id="ARBA00023239"/>
    </source>
</evidence>
<dbReference type="InterPro" id="IPR030677">
    <property type="entry name" value="Nnr"/>
</dbReference>
<evidence type="ECO:0000256" key="6">
    <source>
        <dbReference type="ARBA" id="ARBA00022741"/>
    </source>
</evidence>
<keyword evidence="7 17" id="KW-0067">ATP-binding</keyword>
<dbReference type="EC" id="4.2.1.136" evidence="19"/>
<feature type="binding site" evidence="18">
    <location>
        <begin position="127"/>
        <end position="133"/>
    </location>
    <ligand>
        <name>(6S)-NADPHX</name>
        <dbReference type="ChEBI" id="CHEBI:64076"/>
    </ligand>
</feature>
<feature type="binding site" evidence="18">
    <location>
        <position position="123"/>
    </location>
    <ligand>
        <name>K(+)</name>
        <dbReference type="ChEBI" id="CHEBI:29103"/>
    </ligand>
</feature>
<feature type="binding site" evidence="18">
    <location>
        <position position="156"/>
    </location>
    <ligand>
        <name>(6S)-NADPHX</name>
        <dbReference type="ChEBI" id="CHEBI:64076"/>
    </ligand>
</feature>
<dbReference type="PIRSF" id="PIRSF017184">
    <property type="entry name" value="Nnr"/>
    <property type="match status" value="1"/>
</dbReference>